<keyword evidence="1" id="KW-0472">Membrane</keyword>
<reference evidence="2" key="1">
    <citation type="submission" date="2019-02" db="EMBL/GenBank/DDBJ databases">
        <authorList>
            <person name="Gruber-Vodicka R. H."/>
            <person name="Seah K. B. B."/>
        </authorList>
    </citation>
    <scope>NUCLEOTIDE SEQUENCE</scope>
    <source>
        <strain evidence="2">BECK_M6</strain>
    </source>
</reference>
<name>A0A450UAM3_9GAMM</name>
<dbReference type="AlphaFoldDB" id="A0A450UAM3"/>
<dbReference type="EMBL" id="CAADFH010000007">
    <property type="protein sequence ID" value="VFJ89249.1"/>
    <property type="molecule type" value="Genomic_DNA"/>
</dbReference>
<gene>
    <name evidence="2" type="ORF">BECKLFY1418A_GA0070994_10074</name>
</gene>
<protein>
    <submittedName>
        <fullName evidence="2">Uncharacterized protein</fullName>
    </submittedName>
</protein>
<sequence length="51" mass="5786">MSEQETKSAETLLGEPEPWESWETQLVGWSIGIAIIGLIIFGWLINTFILH</sequence>
<keyword evidence="1" id="KW-1133">Transmembrane helix</keyword>
<keyword evidence="1" id="KW-0812">Transmembrane</keyword>
<proteinExistence type="predicted"/>
<organism evidence="2">
    <name type="scientific">Candidatus Kentrum sp. LFY</name>
    <dbReference type="NCBI Taxonomy" id="2126342"/>
    <lineage>
        <taxon>Bacteria</taxon>
        <taxon>Pseudomonadati</taxon>
        <taxon>Pseudomonadota</taxon>
        <taxon>Gammaproteobacteria</taxon>
        <taxon>Candidatus Kentrum</taxon>
    </lineage>
</organism>
<feature type="transmembrane region" description="Helical" evidence="1">
    <location>
        <begin position="26"/>
        <end position="50"/>
    </location>
</feature>
<evidence type="ECO:0000313" key="2">
    <source>
        <dbReference type="EMBL" id="VFJ89249.1"/>
    </source>
</evidence>
<accession>A0A450UAM3</accession>
<evidence type="ECO:0000256" key="1">
    <source>
        <dbReference type="SAM" id="Phobius"/>
    </source>
</evidence>